<dbReference type="InterPro" id="IPR013517">
    <property type="entry name" value="FG-GAP"/>
</dbReference>
<dbReference type="AlphaFoldDB" id="A0A0U2XBP2"/>
<proteinExistence type="predicted"/>
<evidence type="ECO:0000313" key="2">
    <source>
        <dbReference type="EMBL" id="ALS55950.1"/>
    </source>
</evidence>
<keyword evidence="1" id="KW-0732">Signal</keyword>
<protein>
    <submittedName>
        <fullName evidence="2">Putative outer membrane adhesin protein</fullName>
    </submittedName>
</protein>
<dbReference type="Gene3D" id="2.130.10.130">
    <property type="entry name" value="Integrin alpha, N-terminal"/>
    <property type="match status" value="2"/>
</dbReference>
<dbReference type="Pfam" id="PF13517">
    <property type="entry name" value="FG-GAP_3"/>
    <property type="match status" value="2"/>
</dbReference>
<dbReference type="InterPro" id="IPR028994">
    <property type="entry name" value="Integrin_alpha_N"/>
</dbReference>
<dbReference type="PANTHER" id="PTHR46580:SF4">
    <property type="entry name" value="ATP_GTP-BINDING PROTEIN"/>
    <property type="match status" value="1"/>
</dbReference>
<name>A0A0U2XBP2_9BACT</name>
<dbReference type="SUPFAM" id="SSF69318">
    <property type="entry name" value="Integrin alpha N-terminal domain"/>
    <property type="match status" value="1"/>
</dbReference>
<dbReference type="EMBL" id="KT201083">
    <property type="protein sequence ID" value="ALS55950.1"/>
    <property type="molecule type" value="Genomic_DNA"/>
</dbReference>
<organism evidence="2">
    <name type="scientific">uncultured bacterium EIL80E09</name>
    <dbReference type="NCBI Taxonomy" id="1768207"/>
    <lineage>
        <taxon>Bacteria</taxon>
        <taxon>environmental samples</taxon>
    </lineage>
</organism>
<accession>A0A0U2XBP2</accession>
<evidence type="ECO:0000256" key="1">
    <source>
        <dbReference type="ARBA" id="ARBA00022729"/>
    </source>
</evidence>
<reference evidence="2" key="1">
    <citation type="journal article" date="2016" name="ISME J.">
        <title>Functional metagenomic screen reveals new and diverse microbial rhodopsins.</title>
        <authorList>
            <person name="Pushkarev A."/>
            <person name="Beja O."/>
        </authorList>
    </citation>
    <scope>NUCLEOTIDE SEQUENCE</scope>
</reference>
<sequence>MIVNSCSSGSGSSNETSSPELLISYSNLNNLKSFELVNFNINSNLNCEFNISSNDIYWIKTTNNRDFSFRAPVTMQVSEIKSLTIASISSSECPYKSETISFEVNRNPDILKFLPSPQPINEDETKSDFFVSHGLGFGGIEISDTYSATICYPTPNDCTTYENELFGQDAHNMAIGDFNGDGLEDIVIAWAIFPHTVELSQKINAPVEIYLNDGQGNLYEDNAIYQLGQPPTHPAPYRLAIEDFNGDGIDDIFAGSMGLQYRDPDYSNNFIEPYPDLLLLSDINGKFYDASSNIDDQNDGNGKLCGFSHDASAGDFDNDGDIDIYACNILLVNDGLGFFTFEANLDRNLQFQYGNPMSSLMVDINNDEYDDLIFWNFDNRWSFENNPHEGHIVLSNGSSNINEWELKILPAGPFGVNHNKYNHADWGDLNNDGYMDVVVAVTRDIPYYEGAYLQILLNDTNGNLIDVTENNFPDQIREASHHGEGNIYLRDFDSDGDLDIFHSTRDYTEINGAHIAINNGNGVFTSLNDTYLPKRPVKDSFSNNKSIAKGLPINLDNEGCLDLISAADVWGDSNKTVNYLYSLININCSFSD</sequence>
<dbReference type="PANTHER" id="PTHR46580">
    <property type="entry name" value="SENSOR KINASE-RELATED"/>
    <property type="match status" value="1"/>
</dbReference>